<name>A0ABN9XDK7_9DINO</name>
<evidence type="ECO:0000313" key="3">
    <source>
        <dbReference type="Proteomes" id="UP001189429"/>
    </source>
</evidence>
<comment type="caution">
    <text evidence="2">The sequence shown here is derived from an EMBL/GenBank/DDBJ whole genome shotgun (WGS) entry which is preliminary data.</text>
</comment>
<organism evidence="2 3">
    <name type="scientific">Prorocentrum cordatum</name>
    <dbReference type="NCBI Taxonomy" id="2364126"/>
    <lineage>
        <taxon>Eukaryota</taxon>
        <taxon>Sar</taxon>
        <taxon>Alveolata</taxon>
        <taxon>Dinophyceae</taxon>
        <taxon>Prorocentrales</taxon>
        <taxon>Prorocentraceae</taxon>
        <taxon>Prorocentrum</taxon>
    </lineage>
</organism>
<feature type="compositionally biased region" description="Basic and acidic residues" evidence="1">
    <location>
        <begin position="129"/>
        <end position="144"/>
    </location>
</feature>
<evidence type="ECO:0000313" key="2">
    <source>
        <dbReference type="EMBL" id="CAK0897542.1"/>
    </source>
</evidence>
<keyword evidence="3" id="KW-1185">Reference proteome</keyword>
<protein>
    <submittedName>
        <fullName evidence="2">Uncharacterized protein</fullName>
    </submittedName>
</protein>
<gene>
    <name evidence="2" type="ORF">PCOR1329_LOCUS75692</name>
</gene>
<proteinExistence type="predicted"/>
<evidence type="ECO:0000256" key="1">
    <source>
        <dbReference type="SAM" id="MobiDB-lite"/>
    </source>
</evidence>
<dbReference type="Proteomes" id="UP001189429">
    <property type="component" value="Unassembled WGS sequence"/>
</dbReference>
<sequence length="154" mass="16928">MVEASAAQCMMWVLLPFSLSDNERAGLAMKAGVSHSKSEYQVSDRSQDMVSAARGAGHCFRADNYVSAFHSNAYMSEYLAEPYLSDPCSEAQGRRCRADAYLFDPSSEARDYEFQANAYLRDTCSGGRSPERSSPERSTDRRPPEPSAKASGAE</sequence>
<accession>A0ABN9XDK7</accession>
<dbReference type="EMBL" id="CAUYUJ010020348">
    <property type="protein sequence ID" value="CAK0897542.1"/>
    <property type="molecule type" value="Genomic_DNA"/>
</dbReference>
<reference evidence="2" key="1">
    <citation type="submission" date="2023-10" db="EMBL/GenBank/DDBJ databases">
        <authorList>
            <person name="Chen Y."/>
            <person name="Shah S."/>
            <person name="Dougan E. K."/>
            <person name="Thang M."/>
            <person name="Chan C."/>
        </authorList>
    </citation>
    <scope>NUCLEOTIDE SEQUENCE [LARGE SCALE GENOMIC DNA]</scope>
</reference>
<feature type="region of interest" description="Disordered" evidence="1">
    <location>
        <begin position="122"/>
        <end position="154"/>
    </location>
</feature>